<evidence type="ECO:0000313" key="3">
    <source>
        <dbReference type="Proteomes" id="UP001054945"/>
    </source>
</evidence>
<evidence type="ECO:0000313" key="2">
    <source>
        <dbReference type="EMBL" id="GIY73927.1"/>
    </source>
</evidence>
<feature type="compositionally biased region" description="Basic and acidic residues" evidence="1">
    <location>
        <begin position="186"/>
        <end position="199"/>
    </location>
</feature>
<evidence type="ECO:0000256" key="1">
    <source>
        <dbReference type="SAM" id="MobiDB-lite"/>
    </source>
</evidence>
<organism evidence="2 3">
    <name type="scientific">Caerostris extrusa</name>
    <name type="common">Bark spider</name>
    <name type="synonym">Caerostris bankana</name>
    <dbReference type="NCBI Taxonomy" id="172846"/>
    <lineage>
        <taxon>Eukaryota</taxon>
        <taxon>Metazoa</taxon>
        <taxon>Ecdysozoa</taxon>
        <taxon>Arthropoda</taxon>
        <taxon>Chelicerata</taxon>
        <taxon>Arachnida</taxon>
        <taxon>Araneae</taxon>
        <taxon>Araneomorphae</taxon>
        <taxon>Entelegynae</taxon>
        <taxon>Araneoidea</taxon>
        <taxon>Araneidae</taxon>
        <taxon>Caerostris</taxon>
    </lineage>
</organism>
<name>A0AAV4VU36_CAEEX</name>
<accession>A0AAV4VU36</accession>
<dbReference type="EMBL" id="BPLR01015141">
    <property type="protein sequence ID" value="GIY73927.1"/>
    <property type="molecule type" value="Genomic_DNA"/>
</dbReference>
<proteinExistence type="predicted"/>
<feature type="compositionally biased region" description="Basic and acidic residues" evidence="1">
    <location>
        <begin position="46"/>
        <end position="59"/>
    </location>
</feature>
<feature type="compositionally biased region" description="Basic and acidic residues" evidence="1">
    <location>
        <begin position="163"/>
        <end position="175"/>
    </location>
</feature>
<gene>
    <name evidence="2" type="ORF">CEXT_3711</name>
</gene>
<comment type="caution">
    <text evidence="2">The sequence shown here is derived from an EMBL/GenBank/DDBJ whole genome shotgun (WGS) entry which is preliminary data.</text>
</comment>
<dbReference type="Proteomes" id="UP001054945">
    <property type="component" value="Unassembled WGS sequence"/>
</dbReference>
<sequence length="199" mass="22752">MKVFMGYRSYIEREKRCEKEQSSGSEQTRHKAPSVVLSAYGHRPHREKEDAKNRALRDPVTDKCGLTEDLRVTDTDDKNSKAKCSVVSVDIVYMREKRCGARRFAGFQRQGSDGGVQERRGVEQEQSFGIPAEKRSNGGFRVIDTDDKSEIMFAGYRSYRERRGVSKNRALRDSSRQGSDGGFRVIDTDDKRISKERVD</sequence>
<keyword evidence="3" id="KW-1185">Reference proteome</keyword>
<reference evidence="2 3" key="1">
    <citation type="submission" date="2021-06" db="EMBL/GenBank/DDBJ databases">
        <title>Caerostris extrusa draft genome.</title>
        <authorList>
            <person name="Kono N."/>
            <person name="Arakawa K."/>
        </authorList>
    </citation>
    <scope>NUCLEOTIDE SEQUENCE [LARGE SCALE GENOMIC DNA]</scope>
</reference>
<dbReference type="AlphaFoldDB" id="A0AAV4VU36"/>
<feature type="region of interest" description="Disordered" evidence="1">
    <location>
        <begin position="163"/>
        <end position="199"/>
    </location>
</feature>
<feature type="region of interest" description="Disordered" evidence="1">
    <location>
        <begin position="15"/>
        <end position="59"/>
    </location>
</feature>
<protein>
    <submittedName>
        <fullName evidence="2">Uncharacterized protein</fullName>
    </submittedName>
</protein>